<proteinExistence type="predicted"/>
<feature type="region of interest" description="Disordered" evidence="1">
    <location>
        <begin position="1"/>
        <end position="21"/>
    </location>
</feature>
<evidence type="ECO:0000313" key="3">
    <source>
        <dbReference type="Proteomes" id="UP000265520"/>
    </source>
</evidence>
<dbReference type="AlphaFoldDB" id="A0A392UXD2"/>
<reference evidence="2 3" key="1">
    <citation type="journal article" date="2018" name="Front. Plant Sci.">
        <title>Red Clover (Trifolium pratense) and Zigzag Clover (T. medium) - A Picture of Genomic Similarities and Differences.</title>
        <authorList>
            <person name="Dluhosova J."/>
            <person name="Istvanek J."/>
            <person name="Nedelnik J."/>
            <person name="Repkova J."/>
        </authorList>
    </citation>
    <scope>NUCLEOTIDE SEQUENCE [LARGE SCALE GENOMIC DNA]</scope>
    <source>
        <strain evidence="3">cv. 10/8</strain>
        <tissue evidence="2">Leaf</tissue>
    </source>
</reference>
<name>A0A392UXD2_9FABA</name>
<accession>A0A392UXD2</accession>
<comment type="caution">
    <text evidence="2">The sequence shown here is derived from an EMBL/GenBank/DDBJ whole genome shotgun (WGS) entry which is preliminary data.</text>
</comment>
<sequence length="21" mass="2076">MAPAIPTAPTASLACAAPRHE</sequence>
<keyword evidence="3" id="KW-1185">Reference proteome</keyword>
<organism evidence="2 3">
    <name type="scientific">Trifolium medium</name>
    <dbReference type="NCBI Taxonomy" id="97028"/>
    <lineage>
        <taxon>Eukaryota</taxon>
        <taxon>Viridiplantae</taxon>
        <taxon>Streptophyta</taxon>
        <taxon>Embryophyta</taxon>
        <taxon>Tracheophyta</taxon>
        <taxon>Spermatophyta</taxon>
        <taxon>Magnoliopsida</taxon>
        <taxon>eudicotyledons</taxon>
        <taxon>Gunneridae</taxon>
        <taxon>Pentapetalae</taxon>
        <taxon>rosids</taxon>
        <taxon>fabids</taxon>
        <taxon>Fabales</taxon>
        <taxon>Fabaceae</taxon>
        <taxon>Papilionoideae</taxon>
        <taxon>50 kb inversion clade</taxon>
        <taxon>NPAAA clade</taxon>
        <taxon>Hologalegina</taxon>
        <taxon>IRL clade</taxon>
        <taxon>Trifolieae</taxon>
        <taxon>Trifolium</taxon>
    </lineage>
</organism>
<dbReference type="EMBL" id="LXQA010978683">
    <property type="protein sequence ID" value="MCI79659.1"/>
    <property type="molecule type" value="Genomic_DNA"/>
</dbReference>
<dbReference type="Proteomes" id="UP000265520">
    <property type="component" value="Unassembled WGS sequence"/>
</dbReference>
<feature type="non-terminal residue" evidence="2">
    <location>
        <position position="21"/>
    </location>
</feature>
<protein>
    <submittedName>
        <fullName evidence="2">Uncharacterized protein</fullName>
    </submittedName>
</protein>
<evidence type="ECO:0000256" key="1">
    <source>
        <dbReference type="SAM" id="MobiDB-lite"/>
    </source>
</evidence>
<evidence type="ECO:0000313" key="2">
    <source>
        <dbReference type="EMBL" id="MCI79659.1"/>
    </source>
</evidence>